<accession>A0A6J4HJ40</accession>
<gene>
    <name evidence="1" type="ORF">AVDCRST_MAG93-623</name>
</gene>
<feature type="non-terminal residue" evidence="1">
    <location>
        <position position="57"/>
    </location>
</feature>
<name>A0A6J4HJ40_9CHLR</name>
<dbReference type="EMBL" id="CADCTR010000203">
    <property type="protein sequence ID" value="CAA9225140.1"/>
    <property type="molecule type" value="Genomic_DNA"/>
</dbReference>
<organism evidence="1">
    <name type="scientific">uncultured Chloroflexia bacterium</name>
    <dbReference type="NCBI Taxonomy" id="1672391"/>
    <lineage>
        <taxon>Bacteria</taxon>
        <taxon>Bacillati</taxon>
        <taxon>Chloroflexota</taxon>
        <taxon>Chloroflexia</taxon>
        <taxon>environmental samples</taxon>
    </lineage>
</organism>
<sequence>MAEILTRTQPVLLATLSLASFNASHEEPDLRKGPILVATFRGPNCSTVAVEVAYERT</sequence>
<reference evidence="1" key="1">
    <citation type="submission" date="2020-02" db="EMBL/GenBank/DDBJ databases">
        <authorList>
            <person name="Meier V. D."/>
        </authorList>
    </citation>
    <scope>NUCLEOTIDE SEQUENCE</scope>
    <source>
        <strain evidence="1">AVDCRST_MAG93</strain>
    </source>
</reference>
<dbReference type="AlphaFoldDB" id="A0A6J4HJ40"/>
<evidence type="ECO:0000313" key="1">
    <source>
        <dbReference type="EMBL" id="CAA9225140.1"/>
    </source>
</evidence>
<protein>
    <submittedName>
        <fullName evidence="1">Uncharacterized protein</fullName>
    </submittedName>
</protein>
<proteinExistence type="predicted"/>